<dbReference type="Pfam" id="PF09741">
    <property type="entry name" value="DUF2045"/>
    <property type="match status" value="1"/>
</dbReference>
<reference evidence="3" key="3">
    <citation type="submission" date="2015-06" db="UniProtKB">
        <authorList>
            <consortium name="EnsemblMetazoa"/>
        </authorList>
    </citation>
    <scope>IDENTIFICATION</scope>
</reference>
<reference evidence="4" key="1">
    <citation type="submission" date="2012-12" db="EMBL/GenBank/DDBJ databases">
        <authorList>
            <person name="Hellsten U."/>
            <person name="Grimwood J."/>
            <person name="Chapman J.A."/>
            <person name="Shapiro H."/>
            <person name="Aerts A."/>
            <person name="Otillar R.P."/>
            <person name="Terry A.Y."/>
            <person name="Boore J.L."/>
            <person name="Simakov O."/>
            <person name="Marletaz F."/>
            <person name="Cho S.-J."/>
            <person name="Edsinger-Gonzales E."/>
            <person name="Havlak P."/>
            <person name="Kuo D.-H."/>
            <person name="Larsson T."/>
            <person name="Lv J."/>
            <person name="Arendt D."/>
            <person name="Savage R."/>
            <person name="Osoegawa K."/>
            <person name="de Jong P."/>
            <person name="Lindberg D.R."/>
            <person name="Seaver E.C."/>
            <person name="Weisblat D.A."/>
            <person name="Putnam N.H."/>
            <person name="Grigoriev I.V."/>
            <person name="Rokhsar D.S."/>
        </authorList>
    </citation>
    <scope>NUCLEOTIDE SEQUENCE</scope>
</reference>
<reference evidence="2 4" key="2">
    <citation type="journal article" date="2013" name="Nature">
        <title>Insights into bilaterian evolution from three spiralian genomes.</title>
        <authorList>
            <person name="Simakov O."/>
            <person name="Marletaz F."/>
            <person name="Cho S.J."/>
            <person name="Edsinger-Gonzales E."/>
            <person name="Havlak P."/>
            <person name="Hellsten U."/>
            <person name="Kuo D.H."/>
            <person name="Larsson T."/>
            <person name="Lv J."/>
            <person name="Arendt D."/>
            <person name="Savage R."/>
            <person name="Osoegawa K."/>
            <person name="de Jong P."/>
            <person name="Grimwood J."/>
            <person name="Chapman J.A."/>
            <person name="Shapiro H."/>
            <person name="Aerts A."/>
            <person name="Otillar R.P."/>
            <person name="Terry A.Y."/>
            <person name="Boore J.L."/>
            <person name="Grigoriev I.V."/>
            <person name="Lindberg D.R."/>
            <person name="Seaver E.C."/>
            <person name="Weisblat D.A."/>
            <person name="Putnam N.H."/>
            <person name="Rokhsar D.S."/>
        </authorList>
    </citation>
    <scope>NUCLEOTIDE SEQUENCE</scope>
</reference>
<dbReference type="EMBL" id="AMQM01006822">
    <property type="status" value="NOT_ANNOTATED_CDS"/>
    <property type="molecule type" value="Genomic_DNA"/>
</dbReference>
<dbReference type="PANTHER" id="PTHR21477:SF13">
    <property type="entry name" value="KIAA0930"/>
    <property type="match status" value="1"/>
</dbReference>
<dbReference type="PANTHER" id="PTHR21477">
    <property type="entry name" value="ZGC:172139"/>
    <property type="match status" value="1"/>
</dbReference>
<dbReference type="CTD" id="20212690"/>
<dbReference type="HOGENOM" id="CLU_493716_0_0_1"/>
<dbReference type="RefSeq" id="XP_009026491.1">
    <property type="nucleotide sequence ID" value="XM_009028243.1"/>
</dbReference>
<evidence type="ECO:0000313" key="4">
    <source>
        <dbReference type="Proteomes" id="UP000015101"/>
    </source>
</evidence>
<dbReference type="AlphaFoldDB" id="T1FV44"/>
<gene>
    <name evidence="3" type="primary">20212690</name>
    <name evidence="2" type="ORF">HELRODRAFT_193552</name>
</gene>
<accession>T1FV44</accession>
<evidence type="ECO:0000313" key="2">
    <source>
        <dbReference type="EMBL" id="ESN95319.1"/>
    </source>
</evidence>
<proteinExistence type="predicted"/>
<dbReference type="InterPro" id="IPR019141">
    <property type="entry name" value="DUF2045"/>
</dbReference>
<keyword evidence="4" id="KW-1185">Reference proteome</keyword>
<dbReference type="GeneID" id="20212690"/>
<feature type="region of interest" description="Disordered" evidence="1">
    <location>
        <begin position="434"/>
        <end position="470"/>
    </location>
</feature>
<dbReference type="eggNOG" id="KOG2465">
    <property type="taxonomic scope" value="Eukaryota"/>
</dbReference>
<dbReference type="KEGG" id="hro:HELRODRAFT_193552"/>
<organism evidence="3 4">
    <name type="scientific">Helobdella robusta</name>
    <name type="common">Californian leech</name>
    <dbReference type="NCBI Taxonomy" id="6412"/>
    <lineage>
        <taxon>Eukaryota</taxon>
        <taxon>Metazoa</taxon>
        <taxon>Spiralia</taxon>
        <taxon>Lophotrochozoa</taxon>
        <taxon>Annelida</taxon>
        <taxon>Clitellata</taxon>
        <taxon>Hirudinea</taxon>
        <taxon>Rhynchobdellida</taxon>
        <taxon>Glossiphoniidae</taxon>
        <taxon>Helobdella</taxon>
    </lineage>
</organism>
<dbReference type="EnsemblMetazoa" id="HelroT193552">
    <property type="protein sequence ID" value="HelroP193552"/>
    <property type="gene ID" value="HelroG193552"/>
</dbReference>
<evidence type="ECO:0000313" key="3">
    <source>
        <dbReference type="EnsemblMetazoa" id="HelroP193552"/>
    </source>
</evidence>
<dbReference type="EMBL" id="KB097528">
    <property type="protein sequence ID" value="ESN95319.1"/>
    <property type="molecule type" value="Genomic_DNA"/>
</dbReference>
<dbReference type="Proteomes" id="UP000015101">
    <property type="component" value="Unassembled WGS sequence"/>
</dbReference>
<dbReference type="OrthoDB" id="1906921at2759"/>
<dbReference type="InParanoid" id="T1FV44"/>
<name>T1FV44_HELRO</name>
<sequence length="552" mass="63283">MAQLKLSPPNSMNVLLNKMTAITSNSNGKKILNLSSPSWNSPQHKKSNWIIGSPQEECLTDRFGRTYDSDFLFFASLENNVDQQLSKGKTILSHIINKKQASENLENSTSTTGPYDSHTFWTFLFQTYFLNADDQKSKQDDMLFFVKQFTISGFKIPSNDVEVYRSNSSNLPSLLSLDVNWEETVYLNLILHHFQYHVTCAVCTRTGRNELQVLKKFTQVVYPSPSYRGAEVKGTSEEITYPYIYFTIDNYEEAFSDLIMRDSELLCVELVAKDQRDKFKCVLFQGSVKYPDLRKGYDDKRSSQNKSLYHKLSSSFRWLSNNSIPCNSSNKTSMDSPDDDDDGEGVAYQRVEFLKMRGPDGKGITEIGVRRARQVKLDQNGFNYSRFEHEQLFAMQKKKYKPATTSNDQGIGERHSSDPSMNSKYYYYHQHHRKRNFSGGGDNKNVGHSSTLSLGWPQRNRSRSEEDSVDRVGLPEALINGIKLQDELDDNKNSSSIGCLFKTFGQSYFAFKEQRRLNSTALHSFLTHISLPWHRIIADLLEPKERAVISNT</sequence>
<protein>
    <submittedName>
        <fullName evidence="2 3">Uncharacterized protein</fullName>
    </submittedName>
</protein>
<evidence type="ECO:0000256" key="1">
    <source>
        <dbReference type="SAM" id="MobiDB-lite"/>
    </source>
</evidence>
<feature type="region of interest" description="Disordered" evidence="1">
    <location>
        <begin position="400"/>
        <end position="421"/>
    </location>
</feature>